<comment type="caution">
    <text evidence="1">The sequence shown here is derived from an EMBL/GenBank/DDBJ whole genome shotgun (WGS) entry which is preliminary data.</text>
</comment>
<evidence type="ECO:0000313" key="2">
    <source>
        <dbReference type="Proteomes" id="UP000094819"/>
    </source>
</evidence>
<dbReference type="AlphaFoldDB" id="A0A1E3IBB0"/>
<keyword evidence="2" id="KW-1185">Reference proteome</keyword>
<evidence type="ECO:0000313" key="1">
    <source>
        <dbReference type="EMBL" id="ODN85884.1"/>
    </source>
</evidence>
<protein>
    <submittedName>
        <fullName evidence="1">Uncharacterized protein</fullName>
    </submittedName>
</protein>
<dbReference type="EMBL" id="AWGH01000034">
    <property type="protein sequence ID" value="ODN85884.1"/>
    <property type="molecule type" value="Genomic_DNA"/>
</dbReference>
<organism evidence="1 2">
    <name type="scientific">Cryptococcus wingfieldii CBS 7118</name>
    <dbReference type="NCBI Taxonomy" id="1295528"/>
    <lineage>
        <taxon>Eukaryota</taxon>
        <taxon>Fungi</taxon>
        <taxon>Dikarya</taxon>
        <taxon>Basidiomycota</taxon>
        <taxon>Agaricomycotina</taxon>
        <taxon>Tremellomycetes</taxon>
        <taxon>Tremellales</taxon>
        <taxon>Cryptococcaceae</taxon>
        <taxon>Cryptococcus</taxon>
    </lineage>
</organism>
<reference evidence="1 2" key="1">
    <citation type="submission" date="2016-06" db="EMBL/GenBank/DDBJ databases">
        <title>Evolution of pathogenesis and genome organization in the Tremellales.</title>
        <authorList>
            <person name="Cuomo C."/>
            <person name="Litvintseva A."/>
            <person name="Heitman J."/>
            <person name="Chen Y."/>
            <person name="Sun S."/>
            <person name="Springer D."/>
            <person name="Dromer F."/>
            <person name="Young S."/>
            <person name="Zeng Q."/>
            <person name="Chapman S."/>
            <person name="Gujja S."/>
            <person name="Saif S."/>
            <person name="Birren B."/>
        </authorList>
    </citation>
    <scope>NUCLEOTIDE SEQUENCE [LARGE SCALE GENOMIC DNA]</scope>
    <source>
        <strain evidence="1 2">CBS 7118</strain>
    </source>
</reference>
<sequence length="69" mass="7566">MSTLGSTTLLVPVEVQRAIISDVLIEPSGHKPTLASVARTSQDHLDLIRPQLHESLKVLRPPAMLMISR</sequence>
<gene>
    <name evidence="1" type="ORF">L198_07449</name>
</gene>
<proteinExistence type="predicted"/>
<name>A0A1E3IBB0_9TREE</name>
<dbReference type="Proteomes" id="UP000094819">
    <property type="component" value="Unassembled WGS sequence"/>
</dbReference>
<dbReference type="GeneID" id="30196660"/>
<accession>A0A1E3IBB0</accession>
<dbReference type="RefSeq" id="XP_019028589.1">
    <property type="nucleotide sequence ID" value="XM_019179448.1"/>
</dbReference>